<reference evidence="2 3" key="1">
    <citation type="submission" date="2023-02" db="EMBL/GenBank/DDBJ databases">
        <title>Gemone sequence of Telluria chitinolytica ACM 3522T.</title>
        <authorList>
            <person name="Frediansyah A."/>
            <person name="Miess H."/>
            <person name="Gross H."/>
        </authorList>
    </citation>
    <scope>NUCLEOTIDE SEQUENCE [LARGE SCALE GENOMIC DNA]</scope>
    <source>
        <strain evidence="2 3">ACM 3522</strain>
    </source>
</reference>
<evidence type="ECO:0008006" key="4">
    <source>
        <dbReference type="Google" id="ProtNLM"/>
    </source>
</evidence>
<name>A0ABY8BGA3_9BURK</name>
<dbReference type="Proteomes" id="UP001216510">
    <property type="component" value="Chromosome"/>
</dbReference>
<proteinExistence type="predicted"/>
<protein>
    <recommendedName>
        <fullName evidence="4">DNA transfer protein</fullName>
    </recommendedName>
</protein>
<sequence>MGISSMIGIGTGLLGGVLGGKKGPTSQTTTENSTRDGTESSSMSSQLNGNVGSLVGLNGGGLLGRLGAAFDGGSNVSGAANGFLNANSGQILNNGYAATNALQSYTPDAPTIEGAQVRAPGQNNLNLAGAFDRTINGAPGANPYLDASISGAIAQNRLGFQQLQDDSTENLLGSILPSIRSGAIASGQFGGSRQGIAEGNAIGTAQRELARAAAQFGQNATNAAVGAKANAYETDSNRALSAMQGLSAHQYGVAQQDAAARQAADNTNVQALLATRGQNASNMATGISLQQGLLGSAAGLGNNDLGRMGAIGGILAPYLNAGATVNSTGTTSSKTSGTSTQPIQQDRLGGAIGGASSALGLLGKFSGFF</sequence>
<evidence type="ECO:0000313" key="3">
    <source>
        <dbReference type="Proteomes" id="UP001216510"/>
    </source>
</evidence>
<dbReference type="RefSeq" id="WP_277417526.1">
    <property type="nucleotide sequence ID" value="NZ_CP119083.1"/>
</dbReference>
<evidence type="ECO:0000256" key="1">
    <source>
        <dbReference type="SAM" id="MobiDB-lite"/>
    </source>
</evidence>
<feature type="region of interest" description="Disordered" evidence="1">
    <location>
        <begin position="18"/>
        <end position="49"/>
    </location>
</feature>
<organism evidence="2 3">
    <name type="scientific">Pseudoduganella chitinolytica</name>
    <dbReference type="NCBI Taxonomy" id="34070"/>
    <lineage>
        <taxon>Bacteria</taxon>
        <taxon>Pseudomonadati</taxon>
        <taxon>Pseudomonadota</taxon>
        <taxon>Betaproteobacteria</taxon>
        <taxon>Burkholderiales</taxon>
        <taxon>Oxalobacteraceae</taxon>
        <taxon>Telluria group</taxon>
        <taxon>Pseudoduganella</taxon>
    </lineage>
</organism>
<accession>A0ABY8BGA3</accession>
<dbReference type="EMBL" id="CP119083">
    <property type="protein sequence ID" value="WEF34855.1"/>
    <property type="molecule type" value="Genomic_DNA"/>
</dbReference>
<evidence type="ECO:0000313" key="2">
    <source>
        <dbReference type="EMBL" id="WEF34855.1"/>
    </source>
</evidence>
<keyword evidence="3" id="KW-1185">Reference proteome</keyword>
<gene>
    <name evidence="2" type="ORF">PX653_08865</name>
</gene>